<dbReference type="EMBL" id="NIRN01000001">
    <property type="protein sequence ID" value="PHI06668.1"/>
    <property type="molecule type" value="Genomic_DNA"/>
</dbReference>
<dbReference type="InterPro" id="IPR014016">
    <property type="entry name" value="UvrD-like_ATP-bd"/>
</dbReference>
<protein>
    <recommendedName>
        <fullName evidence="6">UvrD-like helicase ATP-binding domain-containing protein</fullName>
    </recommendedName>
</protein>
<keyword evidence="4 5" id="KW-0067">ATP-binding</keyword>
<dbReference type="Pfam" id="PF00580">
    <property type="entry name" value="UvrD-helicase"/>
    <property type="match status" value="1"/>
</dbReference>
<dbReference type="SUPFAM" id="SSF52540">
    <property type="entry name" value="P-loop containing nucleoside triphosphate hydrolases"/>
    <property type="match status" value="1"/>
</dbReference>
<dbReference type="PANTHER" id="PTHR11070">
    <property type="entry name" value="UVRD / RECB / PCRA DNA HELICASE FAMILY MEMBER"/>
    <property type="match status" value="1"/>
</dbReference>
<dbReference type="GO" id="GO:0005524">
    <property type="term" value="F:ATP binding"/>
    <property type="evidence" value="ECO:0007669"/>
    <property type="project" value="UniProtKB-UniRule"/>
</dbReference>
<evidence type="ECO:0000313" key="7">
    <source>
        <dbReference type="EMBL" id="PHI06668.1"/>
    </source>
</evidence>
<sequence length="455" mass="53543">MELSSEQLAVLQSNKQHLIVNAGPGTGKTTLLLNIAKHRTNEKHLILCFNSTIKEEIKEKLNKQKILNAEVYTFHSLAFNFFLNNNIIPNFKKRNFNENLDFFTLFDIMSKLNIIESYMDFRLRDTLIALHTYLKSDKRLEDFDLNNETYNNTKKVIQYILSNSETPMFHEIYIKLFQLMKPIVSYDSILIDEFQDVSACYLSIIENISKNKRSIRVGDTYQKIYGYNGALGMEDCDFKLTKSFRVGKEVSDYCNNLLETFFENPIKLNGVNKNQHIVSKINNDKKYTKIFRSNKNLMLEALNLIKENKIVKLSNSIISDFEIYEKLLDLTKNYKNYRGIKINSFKELEQLEKLSNDRKISKFLFLLKNFEIYELKNIFKKIKTNLIPEDSKEKYNVHLITAHRCKGLEFNSVVLSNDFYTINELLKKQEKEENVFDEIYILFVALTRSFGLLEI</sequence>
<reference evidence="7 8" key="1">
    <citation type="submission" date="2017-06" db="EMBL/GenBank/DDBJ databases">
        <title>Draft genome sequence of Fusobacterium nucleatum subsp. polymorphum KCOM 1271 (=ChDC F305).</title>
        <authorList>
            <person name="Kook J.-K."/>
            <person name="Park S.-N."/>
            <person name="Lim Y.K."/>
            <person name="Roh H."/>
        </authorList>
    </citation>
    <scope>NUCLEOTIDE SEQUENCE [LARGE SCALE GENOMIC DNA]</scope>
    <source>
        <strain evidence="8">KCOM 1271 (ChDC F305)</strain>
    </source>
</reference>
<evidence type="ECO:0000256" key="2">
    <source>
        <dbReference type="ARBA" id="ARBA00022801"/>
    </source>
</evidence>
<dbReference type="PROSITE" id="PS51198">
    <property type="entry name" value="UVRD_HELICASE_ATP_BIND"/>
    <property type="match status" value="1"/>
</dbReference>
<keyword evidence="1 5" id="KW-0547">Nucleotide-binding</keyword>
<dbReference type="InterPro" id="IPR000212">
    <property type="entry name" value="DNA_helicase_UvrD/REP"/>
</dbReference>
<evidence type="ECO:0000256" key="4">
    <source>
        <dbReference type="ARBA" id="ARBA00022840"/>
    </source>
</evidence>
<feature type="binding site" evidence="5">
    <location>
        <begin position="22"/>
        <end position="29"/>
    </location>
    <ligand>
        <name>ATP</name>
        <dbReference type="ChEBI" id="CHEBI:30616"/>
    </ligand>
</feature>
<dbReference type="AlphaFoldDB" id="A0A2C6BM29"/>
<dbReference type="InterPro" id="IPR027417">
    <property type="entry name" value="P-loop_NTPase"/>
</dbReference>
<dbReference type="GO" id="GO:0000725">
    <property type="term" value="P:recombinational repair"/>
    <property type="evidence" value="ECO:0007669"/>
    <property type="project" value="TreeGrafter"/>
</dbReference>
<evidence type="ECO:0000259" key="6">
    <source>
        <dbReference type="PROSITE" id="PS51198"/>
    </source>
</evidence>
<dbReference type="GO" id="GO:0003677">
    <property type="term" value="F:DNA binding"/>
    <property type="evidence" value="ECO:0007669"/>
    <property type="project" value="InterPro"/>
</dbReference>
<gene>
    <name evidence="7" type="ORF">CBG54_06270</name>
</gene>
<comment type="caution">
    <text evidence="7">The sequence shown here is derived from an EMBL/GenBank/DDBJ whole genome shotgun (WGS) entry which is preliminary data.</text>
</comment>
<name>A0A2C6BM29_FUSNP</name>
<keyword evidence="2 5" id="KW-0378">Hydrolase</keyword>
<dbReference type="RefSeq" id="WP_098974463.1">
    <property type="nucleotide sequence ID" value="NZ_CP077115.1"/>
</dbReference>
<dbReference type="PANTHER" id="PTHR11070:SF30">
    <property type="entry name" value="F-BOX DNA HELICASE 1"/>
    <property type="match status" value="1"/>
</dbReference>
<proteinExistence type="predicted"/>
<dbReference type="Gene3D" id="3.40.50.300">
    <property type="entry name" value="P-loop containing nucleotide triphosphate hydrolases"/>
    <property type="match status" value="2"/>
</dbReference>
<evidence type="ECO:0000313" key="8">
    <source>
        <dbReference type="Proteomes" id="UP000224182"/>
    </source>
</evidence>
<evidence type="ECO:0000256" key="3">
    <source>
        <dbReference type="ARBA" id="ARBA00022806"/>
    </source>
</evidence>
<keyword evidence="3 5" id="KW-0347">Helicase</keyword>
<organism evidence="7 8">
    <name type="scientific">Fusobacterium nucleatum subsp. polymorphum</name>
    <name type="common">Fusobacterium polymorphum</name>
    <dbReference type="NCBI Taxonomy" id="76857"/>
    <lineage>
        <taxon>Bacteria</taxon>
        <taxon>Fusobacteriati</taxon>
        <taxon>Fusobacteriota</taxon>
        <taxon>Fusobacteriia</taxon>
        <taxon>Fusobacteriales</taxon>
        <taxon>Fusobacteriaceae</taxon>
        <taxon>Fusobacterium</taxon>
    </lineage>
</organism>
<dbReference type="GO" id="GO:0043138">
    <property type="term" value="F:3'-5' DNA helicase activity"/>
    <property type="evidence" value="ECO:0007669"/>
    <property type="project" value="TreeGrafter"/>
</dbReference>
<dbReference type="Proteomes" id="UP000224182">
    <property type="component" value="Unassembled WGS sequence"/>
</dbReference>
<evidence type="ECO:0000256" key="5">
    <source>
        <dbReference type="PROSITE-ProRule" id="PRU00560"/>
    </source>
</evidence>
<evidence type="ECO:0000256" key="1">
    <source>
        <dbReference type="ARBA" id="ARBA00022741"/>
    </source>
</evidence>
<accession>A0A2C6BM29</accession>
<feature type="domain" description="UvrD-like helicase ATP-binding" evidence="6">
    <location>
        <begin position="1"/>
        <end position="294"/>
    </location>
</feature>
<dbReference type="GO" id="GO:0016787">
    <property type="term" value="F:hydrolase activity"/>
    <property type="evidence" value="ECO:0007669"/>
    <property type="project" value="UniProtKB-UniRule"/>
</dbReference>